<sequence length="119" mass="13298">MDGVVIGIIAVVDIISGRVLGPRQKGMIYVKGTSVMSPYLNNEEATKEQIRGGWRKTDWKRQKHRASLTSTGGNNNMGIGHMVLTWFNLKDYNHSVSYCVYVVNLELSDLSGRFFAAMT</sequence>
<evidence type="ECO:0000313" key="1">
    <source>
        <dbReference type="EMBL" id="ETN85600.1"/>
    </source>
</evidence>
<dbReference type="OrthoDB" id="10253869at2759"/>
<proteinExistence type="predicted"/>
<dbReference type="Gene3D" id="2.30.38.10">
    <property type="entry name" value="Luciferase, Domain 3"/>
    <property type="match status" value="1"/>
</dbReference>
<dbReference type="Proteomes" id="UP000053676">
    <property type="component" value="Unassembled WGS sequence"/>
</dbReference>
<reference evidence="2" key="1">
    <citation type="journal article" date="2014" name="Nat. Genet.">
        <title>Genome of the human hookworm Necator americanus.</title>
        <authorList>
            <person name="Tang Y.T."/>
            <person name="Gao X."/>
            <person name="Rosa B.A."/>
            <person name="Abubucker S."/>
            <person name="Hallsworth-Pepin K."/>
            <person name="Martin J."/>
            <person name="Tyagi R."/>
            <person name="Heizer E."/>
            <person name="Zhang X."/>
            <person name="Bhonagiri-Palsikar V."/>
            <person name="Minx P."/>
            <person name="Warren W.C."/>
            <person name="Wang Q."/>
            <person name="Zhan B."/>
            <person name="Hotez P.J."/>
            <person name="Sternberg P.W."/>
            <person name="Dougall A."/>
            <person name="Gaze S.T."/>
            <person name="Mulvenna J."/>
            <person name="Sotillo J."/>
            <person name="Ranganathan S."/>
            <person name="Rabelo E.M."/>
            <person name="Wilson R.K."/>
            <person name="Felgner P.L."/>
            <person name="Bethony J."/>
            <person name="Hawdon J.M."/>
            <person name="Gasser R.B."/>
            <person name="Loukas A."/>
            <person name="Mitreva M."/>
        </authorList>
    </citation>
    <scope>NUCLEOTIDE SEQUENCE [LARGE SCALE GENOMIC DNA]</scope>
</reference>
<accession>W2TU35</accession>
<evidence type="ECO:0000313" key="2">
    <source>
        <dbReference type="Proteomes" id="UP000053676"/>
    </source>
</evidence>
<dbReference type="KEGG" id="nai:NECAME_16724"/>
<gene>
    <name evidence="1" type="ORF">NECAME_16724</name>
</gene>
<dbReference type="STRING" id="51031.W2TU35"/>
<dbReference type="EMBL" id="KI657705">
    <property type="protein sequence ID" value="ETN85600.1"/>
    <property type="molecule type" value="Genomic_DNA"/>
</dbReference>
<keyword evidence="2" id="KW-1185">Reference proteome</keyword>
<dbReference type="SUPFAM" id="SSF56801">
    <property type="entry name" value="Acetyl-CoA synthetase-like"/>
    <property type="match status" value="1"/>
</dbReference>
<name>W2TU35_NECAM</name>
<dbReference type="AlphaFoldDB" id="W2TU35"/>
<organism evidence="1 2">
    <name type="scientific">Necator americanus</name>
    <name type="common">Human hookworm</name>
    <dbReference type="NCBI Taxonomy" id="51031"/>
    <lineage>
        <taxon>Eukaryota</taxon>
        <taxon>Metazoa</taxon>
        <taxon>Ecdysozoa</taxon>
        <taxon>Nematoda</taxon>
        <taxon>Chromadorea</taxon>
        <taxon>Rhabditida</taxon>
        <taxon>Rhabditina</taxon>
        <taxon>Rhabditomorpha</taxon>
        <taxon>Strongyloidea</taxon>
        <taxon>Ancylostomatidae</taxon>
        <taxon>Bunostominae</taxon>
        <taxon>Necator</taxon>
    </lineage>
</organism>
<protein>
    <submittedName>
        <fullName evidence="1">Uncharacterized protein</fullName>
    </submittedName>
</protein>